<keyword evidence="1" id="KW-1133">Transmembrane helix</keyword>
<proteinExistence type="predicted"/>
<dbReference type="AlphaFoldDB" id="A0A2U8FB15"/>
<keyword evidence="1" id="KW-0812">Transmembrane</keyword>
<dbReference type="KEGG" id="had:CDV25_00190"/>
<feature type="transmembrane region" description="Helical" evidence="1">
    <location>
        <begin position="47"/>
        <end position="70"/>
    </location>
</feature>
<feature type="transmembrane region" description="Helical" evidence="1">
    <location>
        <begin position="77"/>
        <end position="104"/>
    </location>
</feature>
<name>A0A2U8FB15_9HELI</name>
<gene>
    <name evidence="2" type="ORF">CDV25_00190</name>
</gene>
<evidence type="ECO:0000313" key="2">
    <source>
        <dbReference type="EMBL" id="AWI33346.1"/>
    </source>
</evidence>
<accession>A0A2U8FB15</accession>
<protein>
    <submittedName>
        <fullName evidence="2">Uncharacterized protein</fullName>
    </submittedName>
</protein>
<evidence type="ECO:0000256" key="1">
    <source>
        <dbReference type="SAM" id="Phobius"/>
    </source>
</evidence>
<organism evidence="2 3">
    <name type="scientific">Helicobacter apodemus</name>
    <dbReference type="NCBI Taxonomy" id="135569"/>
    <lineage>
        <taxon>Bacteria</taxon>
        <taxon>Pseudomonadati</taxon>
        <taxon>Campylobacterota</taxon>
        <taxon>Epsilonproteobacteria</taxon>
        <taxon>Campylobacterales</taxon>
        <taxon>Helicobacteraceae</taxon>
        <taxon>Helicobacter</taxon>
    </lineage>
</organism>
<dbReference type="EMBL" id="CP021886">
    <property type="protein sequence ID" value="AWI33346.1"/>
    <property type="molecule type" value="Genomic_DNA"/>
</dbReference>
<feature type="transmembrane region" description="Helical" evidence="1">
    <location>
        <begin position="7"/>
        <end position="27"/>
    </location>
</feature>
<sequence length="108" mass="12478">MVRIRDYAIPILLYTFGQSLVTFAFFVSNTFANIVLIIGKFTNMESLLVAHMLHMLGYLFIGFCTLYYFYKKQMLDMFIGIIIALNSLTVCFYIMLALLLFHFMGDGV</sequence>
<evidence type="ECO:0000313" key="3">
    <source>
        <dbReference type="Proteomes" id="UP000244890"/>
    </source>
</evidence>
<keyword evidence="1" id="KW-0472">Membrane</keyword>
<dbReference type="Proteomes" id="UP000244890">
    <property type="component" value="Chromosome"/>
</dbReference>
<reference evidence="2 3" key="1">
    <citation type="submission" date="2017-06" db="EMBL/GenBank/DDBJ databases">
        <title>Complete genome of Helicobacter apodemus.</title>
        <authorList>
            <person name="Cho S."/>
        </authorList>
    </citation>
    <scope>NUCLEOTIDE SEQUENCE [LARGE SCALE GENOMIC DNA]</scope>
    <source>
        <strain evidence="3">SNUVETPUB-15-01</strain>
    </source>
</reference>